<dbReference type="Proteomes" id="UP001500943">
    <property type="component" value="Unassembled WGS sequence"/>
</dbReference>
<name>A0ABN1VFA5_9MICO</name>
<keyword evidence="1" id="KW-0732">Signal</keyword>
<keyword evidence="4" id="KW-1185">Reference proteome</keyword>
<dbReference type="InterPro" id="IPR052367">
    <property type="entry name" value="Thiosulfate_ST/Rhodanese-like"/>
</dbReference>
<protein>
    <recommendedName>
        <fullName evidence="2">Rhodanese domain-containing protein</fullName>
    </recommendedName>
</protein>
<evidence type="ECO:0000313" key="4">
    <source>
        <dbReference type="Proteomes" id="UP001500943"/>
    </source>
</evidence>
<dbReference type="PANTHER" id="PTHR45431">
    <property type="entry name" value="RHODANESE-LIKE DOMAIN-CONTAINING PROTEIN 15, CHLOROPLASTIC"/>
    <property type="match status" value="1"/>
</dbReference>
<dbReference type="Pfam" id="PF00581">
    <property type="entry name" value="Rhodanese"/>
    <property type="match status" value="1"/>
</dbReference>
<dbReference type="SUPFAM" id="SSF52821">
    <property type="entry name" value="Rhodanese/Cell cycle control phosphatase"/>
    <property type="match status" value="1"/>
</dbReference>
<dbReference type="InterPro" id="IPR001763">
    <property type="entry name" value="Rhodanese-like_dom"/>
</dbReference>
<comment type="caution">
    <text evidence="3">The sequence shown here is derived from an EMBL/GenBank/DDBJ whole genome shotgun (WGS) entry which is preliminary data.</text>
</comment>
<feature type="chain" id="PRO_5045750999" description="Rhodanese domain-containing protein" evidence="1">
    <location>
        <begin position="24"/>
        <end position="120"/>
    </location>
</feature>
<dbReference type="PANTHER" id="PTHR45431:SF3">
    <property type="entry name" value="RHODANESE-LIKE DOMAIN-CONTAINING PROTEIN 15, CHLOROPLASTIC"/>
    <property type="match status" value="1"/>
</dbReference>
<dbReference type="SMART" id="SM00450">
    <property type="entry name" value="RHOD"/>
    <property type="match status" value="1"/>
</dbReference>
<feature type="signal peptide" evidence="1">
    <location>
        <begin position="1"/>
        <end position="23"/>
    </location>
</feature>
<proteinExistence type="predicted"/>
<dbReference type="InterPro" id="IPR036873">
    <property type="entry name" value="Rhodanese-like_dom_sf"/>
</dbReference>
<accession>A0ABN1VFA5</accession>
<feature type="domain" description="Rhodanese" evidence="2">
    <location>
        <begin position="30"/>
        <end position="118"/>
    </location>
</feature>
<gene>
    <name evidence="3" type="ORF">GCM10009655_05010</name>
</gene>
<dbReference type="EMBL" id="BAAAKW010000014">
    <property type="protein sequence ID" value="GAA1208941.1"/>
    <property type="molecule type" value="Genomic_DNA"/>
</dbReference>
<evidence type="ECO:0000259" key="2">
    <source>
        <dbReference type="PROSITE" id="PS50206"/>
    </source>
</evidence>
<dbReference type="PROSITE" id="PS51257">
    <property type="entry name" value="PROKAR_LIPOPROTEIN"/>
    <property type="match status" value="1"/>
</dbReference>
<evidence type="ECO:0000313" key="3">
    <source>
        <dbReference type="EMBL" id="GAA1208941.1"/>
    </source>
</evidence>
<dbReference type="PROSITE" id="PS50206">
    <property type="entry name" value="RHODANESE_3"/>
    <property type="match status" value="1"/>
</dbReference>
<sequence length="120" mass="12451">MFRRFAALAGSLIVLASIAGCSASVEPVELSSDTIIIDVRTPGEFTAGHLDGANLLDLNSGQFAKTLPSLDPEAEYAVYCKSGNRSGQAVAMMNEAGFTSVIDLGSIDNAAAVTQIEVVQ</sequence>
<organism evidence="3 4">
    <name type="scientific">Rhodoglobus aureus</name>
    <dbReference type="NCBI Taxonomy" id="191497"/>
    <lineage>
        <taxon>Bacteria</taxon>
        <taxon>Bacillati</taxon>
        <taxon>Actinomycetota</taxon>
        <taxon>Actinomycetes</taxon>
        <taxon>Micrococcales</taxon>
        <taxon>Microbacteriaceae</taxon>
        <taxon>Rhodoglobus</taxon>
    </lineage>
</organism>
<reference evidence="3 4" key="1">
    <citation type="journal article" date="2019" name="Int. J. Syst. Evol. Microbiol.">
        <title>The Global Catalogue of Microorganisms (GCM) 10K type strain sequencing project: providing services to taxonomists for standard genome sequencing and annotation.</title>
        <authorList>
            <consortium name="The Broad Institute Genomics Platform"/>
            <consortium name="The Broad Institute Genome Sequencing Center for Infectious Disease"/>
            <person name="Wu L."/>
            <person name="Ma J."/>
        </authorList>
    </citation>
    <scope>NUCLEOTIDE SEQUENCE [LARGE SCALE GENOMIC DNA]</scope>
    <source>
        <strain evidence="3 4">JCM 12762</strain>
    </source>
</reference>
<dbReference type="Gene3D" id="3.40.250.10">
    <property type="entry name" value="Rhodanese-like domain"/>
    <property type="match status" value="1"/>
</dbReference>
<dbReference type="CDD" id="cd00158">
    <property type="entry name" value="RHOD"/>
    <property type="match status" value="1"/>
</dbReference>
<evidence type="ECO:0000256" key="1">
    <source>
        <dbReference type="SAM" id="SignalP"/>
    </source>
</evidence>
<dbReference type="RefSeq" id="WP_343922873.1">
    <property type="nucleotide sequence ID" value="NZ_BAAAKW010000014.1"/>
</dbReference>